<feature type="compositionally biased region" description="Polar residues" evidence="1">
    <location>
        <begin position="1"/>
        <end position="15"/>
    </location>
</feature>
<evidence type="ECO:0000313" key="4">
    <source>
        <dbReference type="Proteomes" id="UP000724874"/>
    </source>
</evidence>
<reference evidence="3" key="1">
    <citation type="submission" date="2020-11" db="EMBL/GenBank/DDBJ databases">
        <authorList>
            <consortium name="DOE Joint Genome Institute"/>
            <person name="Ahrendt S."/>
            <person name="Riley R."/>
            <person name="Andreopoulos W."/>
            <person name="LaButti K."/>
            <person name="Pangilinan J."/>
            <person name="Ruiz-duenas F.J."/>
            <person name="Barrasa J.M."/>
            <person name="Sanchez-Garcia M."/>
            <person name="Camarero S."/>
            <person name="Miyauchi S."/>
            <person name="Serrano A."/>
            <person name="Linde D."/>
            <person name="Babiker R."/>
            <person name="Drula E."/>
            <person name="Ayuso-Fernandez I."/>
            <person name="Pacheco R."/>
            <person name="Padilla G."/>
            <person name="Ferreira P."/>
            <person name="Barriuso J."/>
            <person name="Kellner H."/>
            <person name="Castanera R."/>
            <person name="Alfaro M."/>
            <person name="Ramirez L."/>
            <person name="Pisabarro A.G."/>
            <person name="Kuo A."/>
            <person name="Tritt A."/>
            <person name="Lipzen A."/>
            <person name="He G."/>
            <person name="Yan M."/>
            <person name="Ng V."/>
            <person name="Cullen D."/>
            <person name="Martin F."/>
            <person name="Rosso M.-N."/>
            <person name="Henrissat B."/>
            <person name="Hibbett D."/>
            <person name="Martinez A.T."/>
            <person name="Grigoriev I.V."/>
        </authorList>
    </citation>
    <scope>NUCLEOTIDE SEQUENCE</scope>
    <source>
        <strain evidence="3">AH 44721</strain>
    </source>
</reference>
<evidence type="ECO:0000313" key="3">
    <source>
        <dbReference type="EMBL" id="KAF8886869.1"/>
    </source>
</evidence>
<feature type="transmembrane region" description="Helical" evidence="2">
    <location>
        <begin position="170"/>
        <end position="188"/>
    </location>
</feature>
<dbReference type="Proteomes" id="UP000724874">
    <property type="component" value="Unassembled WGS sequence"/>
</dbReference>
<gene>
    <name evidence="3" type="ORF">CPB84DRAFT_1849988</name>
</gene>
<feature type="region of interest" description="Disordered" evidence="1">
    <location>
        <begin position="1"/>
        <end position="23"/>
    </location>
</feature>
<keyword evidence="2" id="KW-0812">Transmembrane</keyword>
<feature type="transmembrane region" description="Helical" evidence="2">
    <location>
        <begin position="115"/>
        <end position="132"/>
    </location>
</feature>
<keyword evidence="2" id="KW-0472">Membrane</keyword>
<name>A0A9P5NF57_GYMJU</name>
<dbReference type="AlphaFoldDB" id="A0A9P5NF57"/>
<sequence length="318" mass="34836">MAGPQDNFSIQSPSQGPVRDHPLVDNREGAVLASPSRAILPSHRVGQSISFDIGAAGLPNSRTTLDSNFSFTPSTRHTSAPSYFYSWDPGRTTGGSTSGRAESQNAGKWLNARQFAWAAVCMLYTLGVYRLFSAKFKFKERSELSSGIIADSSYAQWVKTVRRMCGIWRLARVGCGLLLPLSIALLQIDGVIDTVFTRTCTITTAICAACGLLSSGIYLFLKSEFKSQRTRIKWVEASNRSTALESIEFWTLLSLPLASFLWAILSCALTVVCIAWTKQNSVVIESDVSFIASAVFITVLAVITLIHLYKAAQLLEWI</sequence>
<evidence type="ECO:0000256" key="2">
    <source>
        <dbReference type="SAM" id="Phobius"/>
    </source>
</evidence>
<keyword evidence="2" id="KW-1133">Transmembrane helix</keyword>
<evidence type="ECO:0000256" key="1">
    <source>
        <dbReference type="SAM" id="MobiDB-lite"/>
    </source>
</evidence>
<proteinExistence type="predicted"/>
<keyword evidence="4" id="KW-1185">Reference proteome</keyword>
<feature type="transmembrane region" description="Helical" evidence="2">
    <location>
        <begin position="200"/>
        <end position="221"/>
    </location>
</feature>
<comment type="caution">
    <text evidence="3">The sequence shown here is derived from an EMBL/GenBank/DDBJ whole genome shotgun (WGS) entry which is preliminary data.</text>
</comment>
<feature type="transmembrane region" description="Helical" evidence="2">
    <location>
        <begin position="249"/>
        <end position="277"/>
    </location>
</feature>
<dbReference type="EMBL" id="JADNYJ010000093">
    <property type="protein sequence ID" value="KAF8886869.1"/>
    <property type="molecule type" value="Genomic_DNA"/>
</dbReference>
<feature type="transmembrane region" description="Helical" evidence="2">
    <location>
        <begin position="289"/>
        <end position="309"/>
    </location>
</feature>
<accession>A0A9P5NF57</accession>
<protein>
    <submittedName>
        <fullName evidence="3">Uncharacterized protein</fullName>
    </submittedName>
</protein>
<organism evidence="3 4">
    <name type="scientific">Gymnopilus junonius</name>
    <name type="common">Spectacular rustgill mushroom</name>
    <name type="synonym">Gymnopilus spectabilis subsp. junonius</name>
    <dbReference type="NCBI Taxonomy" id="109634"/>
    <lineage>
        <taxon>Eukaryota</taxon>
        <taxon>Fungi</taxon>
        <taxon>Dikarya</taxon>
        <taxon>Basidiomycota</taxon>
        <taxon>Agaricomycotina</taxon>
        <taxon>Agaricomycetes</taxon>
        <taxon>Agaricomycetidae</taxon>
        <taxon>Agaricales</taxon>
        <taxon>Agaricineae</taxon>
        <taxon>Hymenogastraceae</taxon>
        <taxon>Gymnopilus</taxon>
    </lineage>
</organism>
<dbReference type="OrthoDB" id="3049224at2759"/>